<dbReference type="Gene3D" id="1.20.870.10">
    <property type="entry name" value="Son of sevenless (SoS) protein Chain: S domain 1"/>
    <property type="match status" value="1"/>
</dbReference>
<evidence type="ECO:0000256" key="12">
    <source>
        <dbReference type="SAM" id="Phobius"/>
    </source>
</evidence>
<dbReference type="PANTHER" id="PTHR31169:SF4">
    <property type="entry name" value="CELL DIVISION CYCLE-ASSOCIATED 7-LIKE PROTEIN"/>
    <property type="match status" value="1"/>
</dbReference>
<keyword evidence="4" id="KW-1017">Isopeptide bond</keyword>
<evidence type="ECO:0000259" key="13">
    <source>
        <dbReference type="PROSITE" id="PS50212"/>
    </source>
</evidence>
<dbReference type="InterPro" id="IPR023578">
    <property type="entry name" value="Ras_GEF_dom_sf"/>
</dbReference>
<evidence type="ECO:0000256" key="11">
    <source>
        <dbReference type="SAM" id="MobiDB-lite"/>
    </source>
</evidence>
<gene>
    <name evidence="14" type="ORF">GSONMT00023434001</name>
</gene>
<evidence type="ECO:0000256" key="8">
    <source>
        <dbReference type="ARBA" id="ARBA00023163"/>
    </source>
</evidence>
<feature type="compositionally biased region" description="Polar residues" evidence="11">
    <location>
        <begin position="426"/>
        <end position="435"/>
    </location>
</feature>
<keyword evidence="9" id="KW-0539">Nucleus</keyword>
<evidence type="ECO:0000256" key="7">
    <source>
        <dbReference type="ARBA" id="ARBA00023015"/>
    </source>
</evidence>
<dbReference type="PROSITE" id="PS50212">
    <property type="entry name" value="RASGEF_NTER"/>
    <property type="match status" value="1"/>
</dbReference>
<keyword evidence="7" id="KW-0805">Transcription regulation</keyword>
<keyword evidence="12" id="KW-0472">Membrane</keyword>
<dbReference type="GO" id="GO:0005634">
    <property type="term" value="C:nucleus"/>
    <property type="evidence" value="ECO:0007669"/>
    <property type="project" value="UniProtKB-SubCell"/>
</dbReference>
<evidence type="ECO:0000256" key="4">
    <source>
        <dbReference type="ARBA" id="ARBA00022499"/>
    </source>
</evidence>
<reference evidence="14" key="2">
    <citation type="submission" date="2014-03" db="EMBL/GenBank/DDBJ databases">
        <authorList>
            <person name="Genoscope - CEA"/>
        </authorList>
    </citation>
    <scope>NUCLEOTIDE SEQUENCE</scope>
</reference>
<dbReference type="GO" id="GO:0006355">
    <property type="term" value="P:regulation of DNA-templated transcription"/>
    <property type="evidence" value="ECO:0007669"/>
    <property type="project" value="InterPro"/>
</dbReference>
<evidence type="ECO:0000313" key="14">
    <source>
        <dbReference type="EMBL" id="CDQ80828.1"/>
    </source>
</evidence>
<evidence type="ECO:0000313" key="15">
    <source>
        <dbReference type="Proteomes" id="UP000193380"/>
    </source>
</evidence>
<dbReference type="GO" id="GO:0005737">
    <property type="term" value="C:cytoplasm"/>
    <property type="evidence" value="ECO:0007669"/>
    <property type="project" value="UniProtKB-SubCell"/>
</dbReference>
<dbReference type="EMBL" id="FR905662">
    <property type="protein sequence ID" value="CDQ80828.1"/>
    <property type="molecule type" value="Genomic_DNA"/>
</dbReference>
<feature type="transmembrane region" description="Helical" evidence="12">
    <location>
        <begin position="153"/>
        <end position="175"/>
    </location>
</feature>
<keyword evidence="8" id="KW-0804">Transcription</keyword>
<proteinExistence type="predicted"/>
<keyword evidence="12" id="KW-0812">Transmembrane</keyword>
<evidence type="ECO:0000256" key="10">
    <source>
        <dbReference type="PROSITE-ProRule" id="PRU00135"/>
    </source>
</evidence>
<evidence type="ECO:0000256" key="2">
    <source>
        <dbReference type="ARBA" id="ARBA00004496"/>
    </source>
</evidence>
<evidence type="ECO:0000256" key="5">
    <source>
        <dbReference type="ARBA" id="ARBA00022553"/>
    </source>
</evidence>
<feature type="compositionally biased region" description="Basic and acidic residues" evidence="11">
    <location>
        <begin position="70"/>
        <end position="79"/>
    </location>
</feature>
<feature type="compositionally biased region" description="Basic and acidic residues" evidence="11">
    <location>
        <begin position="390"/>
        <end position="425"/>
    </location>
</feature>
<evidence type="ECO:0000256" key="6">
    <source>
        <dbReference type="ARBA" id="ARBA00022843"/>
    </source>
</evidence>
<dbReference type="InterPro" id="IPR040221">
    <property type="entry name" value="CDCA7/CDA7L"/>
</dbReference>
<comment type="subcellular location">
    <subcellularLocation>
        <location evidence="2">Cytoplasm</location>
    </subcellularLocation>
    <subcellularLocation>
        <location evidence="1">Nucleus</location>
    </subcellularLocation>
</comment>
<feature type="region of interest" description="Disordered" evidence="11">
    <location>
        <begin position="1"/>
        <end position="30"/>
    </location>
</feature>
<feature type="transmembrane region" description="Helical" evidence="12">
    <location>
        <begin position="226"/>
        <end position="247"/>
    </location>
</feature>
<feature type="region of interest" description="Disordered" evidence="11">
    <location>
        <begin position="44"/>
        <end position="85"/>
    </location>
</feature>
<feature type="domain" description="N-terminal Ras-GEF" evidence="13">
    <location>
        <begin position="91"/>
        <end position="227"/>
    </location>
</feature>
<evidence type="ECO:0000256" key="3">
    <source>
        <dbReference type="ARBA" id="ARBA00022490"/>
    </source>
</evidence>
<evidence type="ECO:0000256" key="1">
    <source>
        <dbReference type="ARBA" id="ARBA00004123"/>
    </source>
</evidence>
<keyword evidence="12" id="KW-1133">Transmembrane helix</keyword>
<evidence type="ECO:0000256" key="9">
    <source>
        <dbReference type="ARBA" id="ARBA00023242"/>
    </source>
</evidence>
<accession>A0A060XMM3</accession>
<dbReference type="STRING" id="8022.A0A060XMM3"/>
<dbReference type="AlphaFoldDB" id="A0A060XMM3"/>
<dbReference type="InterPro" id="IPR000651">
    <property type="entry name" value="Ras-like_Gua-exchang_fac_N"/>
</dbReference>
<organism evidence="14 15">
    <name type="scientific">Oncorhynchus mykiss</name>
    <name type="common">Rainbow trout</name>
    <name type="synonym">Salmo gairdneri</name>
    <dbReference type="NCBI Taxonomy" id="8022"/>
    <lineage>
        <taxon>Eukaryota</taxon>
        <taxon>Metazoa</taxon>
        <taxon>Chordata</taxon>
        <taxon>Craniata</taxon>
        <taxon>Vertebrata</taxon>
        <taxon>Euteleostomi</taxon>
        <taxon>Actinopterygii</taxon>
        <taxon>Neopterygii</taxon>
        <taxon>Teleostei</taxon>
        <taxon>Protacanthopterygii</taxon>
        <taxon>Salmoniformes</taxon>
        <taxon>Salmonidae</taxon>
        <taxon>Salmoninae</taxon>
        <taxon>Oncorhynchus</taxon>
    </lineage>
</organism>
<dbReference type="GO" id="GO:0005085">
    <property type="term" value="F:guanyl-nucleotide exchange factor activity"/>
    <property type="evidence" value="ECO:0007669"/>
    <property type="project" value="UniProtKB-KW"/>
</dbReference>
<feature type="compositionally biased region" description="Acidic residues" evidence="11">
    <location>
        <begin position="44"/>
        <end position="69"/>
    </location>
</feature>
<feature type="region of interest" description="Disordered" evidence="11">
    <location>
        <begin position="294"/>
        <end position="349"/>
    </location>
</feature>
<keyword evidence="5" id="KW-0597">Phosphoprotein</keyword>
<dbReference type="InterPro" id="IPR018866">
    <property type="entry name" value="Znf-4CXXC_R1"/>
</dbReference>
<name>A0A060XMM3_ONCMY</name>
<feature type="compositionally biased region" description="Acidic residues" evidence="11">
    <location>
        <begin position="10"/>
        <end position="25"/>
    </location>
</feature>
<keyword evidence="10" id="KW-0344">Guanine-nucleotide releasing factor</keyword>
<dbReference type="SUPFAM" id="SSF48366">
    <property type="entry name" value="Ras GEF"/>
    <property type="match status" value="1"/>
</dbReference>
<dbReference type="PANTHER" id="PTHR31169">
    <property type="entry name" value="OS05G0300700 PROTEIN"/>
    <property type="match status" value="1"/>
</dbReference>
<dbReference type="Pfam" id="PF10497">
    <property type="entry name" value="zf-4CXXC_R1"/>
    <property type="match status" value="1"/>
</dbReference>
<dbReference type="Proteomes" id="UP000193380">
    <property type="component" value="Unassembled WGS sequence"/>
</dbReference>
<reference evidence="14" key="1">
    <citation type="journal article" date="2014" name="Nat. Commun.">
        <title>The rainbow trout genome provides novel insights into evolution after whole-genome duplication in vertebrates.</title>
        <authorList>
            <person name="Berthelot C."/>
            <person name="Brunet F."/>
            <person name="Chalopin D."/>
            <person name="Juanchich A."/>
            <person name="Bernard M."/>
            <person name="Noel B."/>
            <person name="Bento P."/>
            <person name="Da Silva C."/>
            <person name="Labadie K."/>
            <person name="Alberti A."/>
            <person name="Aury J.M."/>
            <person name="Louis A."/>
            <person name="Dehais P."/>
            <person name="Bardou P."/>
            <person name="Montfort J."/>
            <person name="Klopp C."/>
            <person name="Cabau C."/>
            <person name="Gaspin C."/>
            <person name="Thorgaard G.H."/>
            <person name="Boussaha M."/>
            <person name="Quillet E."/>
            <person name="Guyomard R."/>
            <person name="Galiana D."/>
            <person name="Bobe J."/>
            <person name="Volff J.N."/>
            <person name="Genet C."/>
            <person name="Wincker P."/>
            <person name="Jaillon O."/>
            <person name="Roest Crollius H."/>
            <person name="Guiguen Y."/>
        </authorList>
    </citation>
    <scope>NUCLEOTIDE SEQUENCE [LARGE SCALE GENOMIC DNA]</scope>
</reference>
<sequence length="600" mass="67820">MDLRTVTLVEAEEDEDGSDDDEDDCCSSSVPTFNVPYLLYIDDEDEDDWSSLPYIDEEGEDEEGEEEREERERRDRSSEEYNSCSSSCASDRYVVVSGTPLKILEHLLSDLRLDDQRGAPESRVSELLLDDFLLTYLVFMTTNDLCQALLGQYPLHTACVSVCLFFCVVCIVLNLSHLQQSKFVTAELVSLFSHSDSEGEGFAGFGEEENRGFRSRMVLRPNMASLFYCSLQWYVCMGMLGCTMTLLSCFRSLQCVAEESDEDTGFYSEGEEPETHTRRSLCVAFRFPTKRLSAKKGEAPKKPQPITTATPKRTTNEKEHLKRGVSQVSRGMVTRGQKQPLKKEEEVESPVLNKRAKNIQENKAMLAKLFADLTNMAELPPSTMKKRRVSEKPTPRRLGVHEGGERRNPSRAARPPEKFGVEERTTSPSHNNKSVRTVCVRKLLEVDDELRRSGKKRRTSSGKRRKITHVRSVDEITEEELDNVAEGAKDKILDKDHGSTCHQCRQKTLDTKTVCRSGVCSGGKGQFCGPCLRNRYGEDVRSALLDPDWECPLCRGICNCSLCRRREGRCATGQLVHLAQHKGHSNVQDYLESIQKDLRA</sequence>
<protein>
    <recommendedName>
        <fullName evidence="13">N-terminal Ras-GEF domain-containing protein</fullName>
    </recommendedName>
</protein>
<dbReference type="PaxDb" id="8022-A0A060XMM3"/>
<keyword evidence="3" id="KW-0963">Cytoplasm</keyword>
<feature type="region of interest" description="Disordered" evidence="11">
    <location>
        <begin position="378"/>
        <end position="436"/>
    </location>
</feature>
<keyword evidence="6" id="KW-0832">Ubl conjugation</keyword>